<sequence length="307" mass="33588">SISSLCQFLPTDTKATITGSLVRKITVDINGRRTTRQVLGGDAKMTPHPPGATGSADKISLDWDGEVHARADTMVGMFDAGCVWLQDFILLELKPLDVKVFSQLTIFDVLSSLLSTSPHPTLLVGNTTHSAPRQIELAQSLARLGITQLRHICPVQFVKRPKPGTIRRRCAVLLKLCLELALDFGHSQKLSECFLRSRHLSNGGQKSISQNGNGSAQPVIQWSCSARAREELPDGDEPSGYFPSRFPASVAHKYPQSSAWPVNLHFSLAPWLGSPSAMLSLHLASPLVSHYNLYLDLHSVIRNLSPN</sequence>
<feature type="non-terminal residue" evidence="1">
    <location>
        <position position="1"/>
    </location>
</feature>
<keyword evidence="2" id="KW-1185">Reference proteome</keyword>
<organism evidence="1 2">
    <name type="scientific">Favolaschia claudopus</name>
    <dbReference type="NCBI Taxonomy" id="2862362"/>
    <lineage>
        <taxon>Eukaryota</taxon>
        <taxon>Fungi</taxon>
        <taxon>Dikarya</taxon>
        <taxon>Basidiomycota</taxon>
        <taxon>Agaricomycotina</taxon>
        <taxon>Agaricomycetes</taxon>
        <taxon>Agaricomycetidae</taxon>
        <taxon>Agaricales</taxon>
        <taxon>Marasmiineae</taxon>
        <taxon>Mycenaceae</taxon>
        <taxon>Favolaschia</taxon>
    </lineage>
</organism>
<reference evidence="1 2" key="1">
    <citation type="journal article" date="2024" name="J Genomics">
        <title>Draft genome sequencing and assembly of Favolaschia claudopus CIRM-BRFM 2984 isolated from oak limbs.</title>
        <authorList>
            <person name="Navarro D."/>
            <person name="Drula E."/>
            <person name="Chaduli D."/>
            <person name="Cazenave R."/>
            <person name="Ahrendt S."/>
            <person name="Wang J."/>
            <person name="Lipzen A."/>
            <person name="Daum C."/>
            <person name="Barry K."/>
            <person name="Grigoriev I.V."/>
            <person name="Favel A."/>
            <person name="Rosso M.N."/>
            <person name="Martin F."/>
        </authorList>
    </citation>
    <scope>NUCLEOTIDE SEQUENCE [LARGE SCALE GENOMIC DNA]</scope>
    <source>
        <strain evidence="1 2">CIRM-BRFM 2984</strain>
    </source>
</reference>
<gene>
    <name evidence="1" type="ORF">R3P38DRAFT_3597672</name>
</gene>
<comment type="caution">
    <text evidence="1">The sequence shown here is derived from an EMBL/GenBank/DDBJ whole genome shotgun (WGS) entry which is preliminary data.</text>
</comment>
<proteinExistence type="predicted"/>
<dbReference type="EMBL" id="JAWWNJ010000071">
    <property type="protein sequence ID" value="KAK7007346.1"/>
    <property type="molecule type" value="Genomic_DNA"/>
</dbReference>
<accession>A0AAW0AEH9</accession>
<evidence type="ECO:0000313" key="1">
    <source>
        <dbReference type="EMBL" id="KAK7007346.1"/>
    </source>
</evidence>
<evidence type="ECO:0000313" key="2">
    <source>
        <dbReference type="Proteomes" id="UP001362999"/>
    </source>
</evidence>
<dbReference type="AlphaFoldDB" id="A0AAW0AEH9"/>
<name>A0AAW0AEH9_9AGAR</name>
<dbReference type="Proteomes" id="UP001362999">
    <property type="component" value="Unassembled WGS sequence"/>
</dbReference>
<protein>
    <submittedName>
        <fullName evidence="1">Uncharacterized protein</fullName>
    </submittedName>
</protein>